<keyword evidence="4" id="KW-0227">DNA damage</keyword>
<evidence type="ECO:0000256" key="4">
    <source>
        <dbReference type="ARBA" id="ARBA00022763"/>
    </source>
</evidence>
<dbReference type="EC" id="2.7.7.7" evidence="1"/>
<dbReference type="Gene3D" id="3.20.20.140">
    <property type="entry name" value="Metal-dependent hydrolases"/>
    <property type="match status" value="1"/>
</dbReference>
<dbReference type="InterPro" id="IPR037160">
    <property type="entry name" value="DNA_Pol_thumb_sf"/>
</dbReference>
<dbReference type="InterPro" id="IPR022311">
    <property type="entry name" value="PolX-like"/>
</dbReference>
<dbReference type="InterPro" id="IPR003141">
    <property type="entry name" value="Pol/His_phosphatase_N"/>
</dbReference>
<dbReference type="CDD" id="cd07436">
    <property type="entry name" value="PHP_PolX"/>
    <property type="match status" value="1"/>
</dbReference>
<evidence type="ECO:0000256" key="6">
    <source>
        <dbReference type="ARBA" id="ARBA00023204"/>
    </source>
</evidence>
<sequence>MVNKKQVVKTLEWIALYLEIKGENSFKISAYRKAANALEADDRPMNEITDPAQINGIGKGTAQVIMEMMETGKSSLLEELQSSLPEGLFTLLDVPNLGGKKIAKLYSELGVTDIDSLKEACENGQVRTLAGFGAKTEEKILKSLESIGKRPDRLPIAYMLPVAEGIEYELSLMEAIEKFSRAGSLRRGSETIKDLDFIISTNRPEEVKNQLVALPNITEIIAQGPTKVSIVVERDFSISIDFRLVKPEEFATTLHHFTGSMAHNVKMRQLAKERGEKISEYGVEVLDSGKVLHFETEEAFYQHFGLNWIPPEVREGTDEIEMFQKAHRLIELEDIKGDLHMHSTWSDGAHSLEEMAQEAMEKGYEYMAITDHSQYLRVANGLTPERVRMQRKEIDRLNKKFNGFKILAGIEMDILPDGSLDYDDDLLEEMDFVIASIHSSFSQSRQKIMDRLKTALENKHVDLIAHPTGRLIGRRDGYDVDVEELIRLAAQTGTALELNANPNRLDLASNWLKLAQENGVMLSINTDAHYKETMKHMNIGISAARRGWIAKENVLNTMSLSQLEKYLQRNK</sequence>
<dbReference type="InterPro" id="IPR002008">
    <property type="entry name" value="DNA_pol_X_beta-like"/>
</dbReference>
<dbReference type="InterPro" id="IPR043519">
    <property type="entry name" value="NT_sf"/>
</dbReference>
<dbReference type="InterPro" id="IPR050243">
    <property type="entry name" value="PHP_phosphatase"/>
</dbReference>
<protein>
    <recommendedName>
        <fullName evidence="1">DNA-directed DNA polymerase</fullName>
        <ecNumber evidence="1">2.7.7.7</ecNumber>
    </recommendedName>
</protein>
<evidence type="ECO:0000256" key="5">
    <source>
        <dbReference type="ARBA" id="ARBA00022932"/>
    </source>
</evidence>
<dbReference type="InterPro" id="IPR016195">
    <property type="entry name" value="Pol/histidinol_Pase-like"/>
</dbReference>
<dbReference type="SUPFAM" id="SSF81301">
    <property type="entry name" value="Nucleotidyltransferase"/>
    <property type="match status" value="1"/>
</dbReference>
<dbReference type="CDD" id="cd00141">
    <property type="entry name" value="NT_POLXc"/>
    <property type="match status" value="1"/>
</dbReference>
<dbReference type="SMART" id="SM00481">
    <property type="entry name" value="POLIIIAc"/>
    <property type="match status" value="1"/>
</dbReference>
<evidence type="ECO:0000313" key="10">
    <source>
        <dbReference type="EMBL" id="MFC7371321.1"/>
    </source>
</evidence>
<dbReference type="InterPro" id="IPR002054">
    <property type="entry name" value="DNA-dir_DNA_pol_X"/>
</dbReference>
<dbReference type="InterPro" id="IPR027421">
    <property type="entry name" value="DNA_pol_lamdba_lyase_dom_sf"/>
</dbReference>
<dbReference type="Proteomes" id="UP001596549">
    <property type="component" value="Unassembled WGS sequence"/>
</dbReference>
<evidence type="ECO:0000313" key="11">
    <source>
        <dbReference type="Proteomes" id="UP001596549"/>
    </source>
</evidence>
<keyword evidence="3" id="KW-0548">Nucleotidyltransferase</keyword>
<gene>
    <name evidence="10" type="primary">polX</name>
    <name evidence="10" type="ORF">ACFQPF_06515</name>
</gene>
<evidence type="ECO:0000259" key="9">
    <source>
        <dbReference type="SMART" id="SM00483"/>
    </source>
</evidence>
<keyword evidence="10" id="KW-0269">Exonuclease</keyword>
<feature type="domain" description="DNA-directed DNA polymerase X" evidence="9">
    <location>
        <begin position="1"/>
        <end position="315"/>
    </location>
</feature>
<dbReference type="Pfam" id="PF14520">
    <property type="entry name" value="HHH_5"/>
    <property type="match status" value="1"/>
</dbReference>
<dbReference type="Pfam" id="PF14716">
    <property type="entry name" value="HHH_8"/>
    <property type="match status" value="1"/>
</dbReference>
<comment type="caution">
    <text evidence="10">The sequence shown here is derived from an EMBL/GenBank/DDBJ whole genome shotgun (WGS) entry which is preliminary data.</text>
</comment>
<dbReference type="PANTHER" id="PTHR36928:SF1">
    <property type="entry name" value="PHOSPHATASE YCDX-RELATED"/>
    <property type="match status" value="1"/>
</dbReference>
<keyword evidence="10" id="KW-0540">Nuclease</keyword>
<keyword evidence="11" id="KW-1185">Reference proteome</keyword>
<accession>A0ABW2NP92</accession>
<name>A0ABW2NP92_9BACL</name>
<dbReference type="Gene3D" id="3.30.460.10">
    <property type="entry name" value="Beta Polymerase, domain 2"/>
    <property type="match status" value="1"/>
</dbReference>
<evidence type="ECO:0000259" key="8">
    <source>
        <dbReference type="SMART" id="SM00481"/>
    </source>
</evidence>
<evidence type="ECO:0000256" key="3">
    <source>
        <dbReference type="ARBA" id="ARBA00022695"/>
    </source>
</evidence>
<dbReference type="InterPro" id="IPR047967">
    <property type="entry name" value="PolX_PHP"/>
</dbReference>
<comment type="catalytic activity">
    <reaction evidence="7">
        <text>DNA(n) + a 2'-deoxyribonucleoside 5'-triphosphate = DNA(n+1) + diphosphate</text>
        <dbReference type="Rhea" id="RHEA:22508"/>
        <dbReference type="Rhea" id="RHEA-COMP:17339"/>
        <dbReference type="Rhea" id="RHEA-COMP:17340"/>
        <dbReference type="ChEBI" id="CHEBI:33019"/>
        <dbReference type="ChEBI" id="CHEBI:61560"/>
        <dbReference type="ChEBI" id="CHEBI:173112"/>
        <dbReference type="EC" id="2.7.7.7"/>
    </reaction>
</comment>
<dbReference type="Pfam" id="PF02811">
    <property type="entry name" value="PHP"/>
    <property type="match status" value="1"/>
</dbReference>
<organism evidence="10 11">
    <name type="scientific">Fictibacillus iocasae</name>
    <dbReference type="NCBI Taxonomy" id="2715437"/>
    <lineage>
        <taxon>Bacteria</taxon>
        <taxon>Bacillati</taxon>
        <taxon>Bacillota</taxon>
        <taxon>Bacilli</taxon>
        <taxon>Bacillales</taxon>
        <taxon>Fictibacillaceae</taxon>
        <taxon>Fictibacillus</taxon>
    </lineage>
</organism>
<dbReference type="PRINTS" id="PR00870">
    <property type="entry name" value="DNAPOLXBETA"/>
</dbReference>
<keyword evidence="6" id="KW-0234">DNA repair</keyword>
<dbReference type="InterPro" id="IPR010996">
    <property type="entry name" value="HHH_MUS81"/>
</dbReference>
<dbReference type="RefSeq" id="WP_379747774.1">
    <property type="nucleotide sequence ID" value="NZ_JBHTCP010000012.1"/>
</dbReference>
<dbReference type="InterPro" id="IPR004013">
    <property type="entry name" value="PHP_dom"/>
</dbReference>
<dbReference type="GO" id="GO:0004527">
    <property type="term" value="F:exonuclease activity"/>
    <property type="evidence" value="ECO:0007669"/>
    <property type="project" value="UniProtKB-KW"/>
</dbReference>
<dbReference type="SUPFAM" id="SSF89550">
    <property type="entry name" value="PHP domain-like"/>
    <property type="match status" value="1"/>
</dbReference>
<dbReference type="PIRSF" id="PIRSF005047">
    <property type="entry name" value="UCP005047_YshC"/>
    <property type="match status" value="1"/>
</dbReference>
<keyword evidence="5" id="KW-0239">DNA-directed DNA polymerase</keyword>
<dbReference type="Gene3D" id="1.10.150.20">
    <property type="entry name" value="5' to 3' exonuclease, C-terminal subdomain"/>
    <property type="match status" value="1"/>
</dbReference>
<keyword evidence="2" id="KW-0808">Transferase</keyword>
<evidence type="ECO:0000256" key="7">
    <source>
        <dbReference type="ARBA" id="ARBA00049244"/>
    </source>
</evidence>
<dbReference type="Gene3D" id="3.30.210.10">
    <property type="entry name" value="DNA polymerase, thumb domain"/>
    <property type="match status" value="1"/>
</dbReference>
<evidence type="ECO:0000256" key="1">
    <source>
        <dbReference type="ARBA" id="ARBA00012417"/>
    </source>
</evidence>
<proteinExistence type="predicted"/>
<dbReference type="EMBL" id="JBHTCP010000012">
    <property type="protein sequence ID" value="MFC7371321.1"/>
    <property type="molecule type" value="Genomic_DNA"/>
</dbReference>
<dbReference type="InterPro" id="IPR029398">
    <property type="entry name" value="PolB_thumb"/>
</dbReference>
<evidence type="ECO:0000256" key="2">
    <source>
        <dbReference type="ARBA" id="ARBA00022679"/>
    </source>
</evidence>
<dbReference type="SUPFAM" id="SSF47802">
    <property type="entry name" value="DNA polymerase beta, N-terminal domain-like"/>
    <property type="match status" value="1"/>
</dbReference>
<dbReference type="NCBIfam" id="NF006375">
    <property type="entry name" value="PRK08609.1"/>
    <property type="match status" value="1"/>
</dbReference>
<dbReference type="Gene3D" id="1.10.150.110">
    <property type="entry name" value="DNA polymerase beta, N-terminal domain-like"/>
    <property type="match status" value="1"/>
</dbReference>
<reference evidence="11" key="1">
    <citation type="journal article" date="2019" name="Int. J. Syst. Evol. Microbiol.">
        <title>The Global Catalogue of Microorganisms (GCM) 10K type strain sequencing project: providing services to taxonomists for standard genome sequencing and annotation.</title>
        <authorList>
            <consortium name="The Broad Institute Genomics Platform"/>
            <consortium name="The Broad Institute Genome Sequencing Center for Infectious Disease"/>
            <person name="Wu L."/>
            <person name="Ma J."/>
        </authorList>
    </citation>
    <scope>NUCLEOTIDE SEQUENCE [LARGE SCALE GENOMIC DNA]</scope>
    <source>
        <strain evidence="11">NBRC 106396</strain>
    </source>
</reference>
<feature type="domain" description="Polymerase/histidinol phosphatase N-terminal" evidence="8">
    <location>
        <begin position="337"/>
        <end position="416"/>
    </location>
</feature>
<keyword evidence="10" id="KW-0378">Hydrolase</keyword>
<dbReference type="Pfam" id="PF14791">
    <property type="entry name" value="DNA_pol_B_thumb"/>
    <property type="match status" value="1"/>
</dbReference>
<dbReference type="SMART" id="SM00483">
    <property type="entry name" value="POLXc"/>
    <property type="match status" value="1"/>
</dbReference>
<dbReference type="PANTHER" id="PTHR36928">
    <property type="entry name" value="PHOSPHATASE YCDX-RELATED"/>
    <property type="match status" value="1"/>
</dbReference>